<dbReference type="RefSeq" id="WP_183511238.1">
    <property type="nucleotide sequence ID" value="NZ_BAABGK010000042.1"/>
</dbReference>
<dbReference type="EMBL" id="JACHVS010000001">
    <property type="protein sequence ID" value="MBB2996046.1"/>
    <property type="molecule type" value="Genomic_DNA"/>
</dbReference>
<dbReference type="EC" id="3.2.1.52" evidence="5"/>
<evidence type="ECO:0000313" key="5">
    <source>
        <dbReference type="EMBL" id="MBB2996046.1"/>
    </source>
</evidence>
<dbReference type="Proteomes" id="UP000523000">
    <property type="component" value="Unassembled WGS sequence"/>
</dbReference>
<feature type="domain" description="Glycoside hydrolase family 3 N-terminal" evidence="4">
    <location>
        <begin position="36"/>
        <end position="324"/>
    </location>
</feature>
<dbReference type="PANTHER" id="PTHR30480">
    <property type="entry name" value="BETA-HEXOSAMINIDASE-RELATED"/>
    <property type="match status" value="1"/>
</dbReference>
<dbReference type="InterPro" id="IPR050226">
    <property type="entry name" value="NagZ_Beta-hexosaminidase"/>
</dbReference>
<reference evidence="5 6" key="1">
    <citation type="submission" date="2020-08" db="EMBL/GenBank/DDBJ databases">
        <title>Sequencing the genomes of 1000 actinobacteria strains.</title>
        <authorList>
            <person name="Klenk H.-P."/>
        </authorList>
    </citation>
    <scope>NUCLEOTIDE SEQUENCE [LARGE SCALE GENOMIC DNA]</scope>
    <source>
        <strain evidence="5 6">DSM 22826</strain>
    </source>
</reference>
<dbReference type="PANTHER" id="PTHR30480:SF16">
    <property type="entry name" value="GLYCOSIDE HYDROLASE FAMILY 3 DOMAIN PROTEIN"/>
    <property type="match status" value="1"/>
</dbReference>
<evidence type="ECO:0000256" key="3">
    <source>
        <dbReference type="ARBA" id="ARBA00023295"/>
    </source>
</evidence>
<dbReference type="InterPro" id="IPR017853">
    <property type="entry name" value="GH"/>
</dbReference>
<dbReference type="AlphaFoldDB" id="A0A839QPY4"/>
<protein>
    <submittedName>
        <fullName evidence="5">Beta-N-acetylhexosaminidase</fullName>
        <ecNumber evidence="5">3.2.1.52</ecNumber>
    </submittedName>
</protein>
<evidence type="ECO:0000256" key="1">
    <source>
        <dbReference type="ARBA" id="ARBA00005336"/>
    </source>
</evidence>
<organism evidence="5 6">
    <name type="scientific">Paeniglutamicibacter cryotolerans</name>
    <dbReference type="NCBI Taxonomy" id="670079"/>
    <lineage>
        <taxon>Bacteria</taxon>
        <taxon>Bacillati</taxon>
        <taxon>Actinomycetota</taxon>
        <taxon>Actinomycetes</taxon>
        <taxon>Micrococcales</taxon>
        <taxon>Micrococcaceae</taxon>
        <taxon>Paeniglutamicibacter</taxon>
    </lineage>
</organism>
<accession>A0A839QPY4</accession>
<dbReference type="GO" id="GO:0009254">
    <property type="term" value="P:peptidoglycan turnover"/>
    <property type="evidence" value="ECO:0007669"/>
    <property type="project" value="TreeGrafter"/>
</dbReference>
<proteinExistence type="inferred from homology"/>
<dbReference type="Gene3D" id="3.20.20.300">
    <property type="entry name" value="Glycoside hydrolase, family 3, N-terminal domain"/>
    <property type="match status" value="1"/>
</dbReference>
<comment type="similarity">
    <text evidence="1">Belongs to the glycosyl hydrolase 3 family.</text>
</comment>
<sequence>MSTPTTDPRVLAAGTLMPGFSGTTTPAWVARALAGGLASIALYGTNLESSTQLRELCAELRSLAPDLLLAVDEEGGDVTRLHYLTGSNQPGNALLGRINDPALTEASAAAIGAELAGYGINLNLAPDADVNSTPENPVIGVRSFGADPGLVAAHTSAWIRGIEGAGVASCSKHFPGHGDTATDSHLALPRLDVDAALLHERELAPFRAVVTCNGASIMTSHILVDALDPVNPATFSSAILGDLLRTSMGFTGAVITDALDMAGASADTGIPEAAVRALAAGADLLCLGSETTEETYTHCLDAIVAAVASDRLPIERLQDAARRTAVLAGAFPAGSPQSGGTVPTAEVIATAFELCDTVSGWIADPAPAALIQVDSAANMAVGSVPWGPAATGGGRTEEQLGGGEKVALIGRNLDADHPLWAVRDRLSRAGHRVLVVECGWPRGNADVVTFGASLSVSRALAQLLGSVDVDVAT</sequence>
<evidence type="ECO:0000259" key="4">
    <source>
        <dbReference type="Pfam" id="PF00933"/>
    </source>
</evidence>
<keyword evidence="3 5" id="KW-0326">Glycosidase</keyword>
<dbReference type="SUPFAM" id="SSF51445">
    <property type="entry name" value="(Trans)glycosidases"/>
    <property type="match status" value="1"/>
</dbReference>
<keyword evidence="2 5" id="KW-0378">Hydrolase</keyword>
<name>A0A839QPY4_9MICC</name>
<evidence type="ECO:0000313" key="6">
    <source>
        <dbReference type="Proteomes" id="UP000523000"/>
    </source>
</evidence>
<evidence type="ECO:0000256" key="2">
    <source>
        <dbReference type="ARBA" id="ARBA00022801"/>
    </source>
</evidence>
<comment type="caution">
    <text evidence="5">The sequence shown here is derived from an EMBL/GenBank/DDBJ whole genome shotgun (WGS) entry which is preliminary data.</text>
</comment>
<dbReference type="GO" id="GO:0005975">
    <property type="term" value="P:carbohydrate metabolic process"/>
    <property type="evidence" value="ECO:0007669"/>
    <property type="project" value="InterPro"/>
</dbReference>
<dbReference type="Pfam" id="PF00933">
    <property type="entry name" value="Glyco_hydro_3"/>
    <property type="match status" value="1"/>
</dbReference>
<dbReference type="InterPro" id="IPR001764">
    <property type="entry name" value="Glyco_hydro_3_N"/>
</dbReference>
<dbReference type="GO" id="GO:0004563">
    <property type="term" value="F:beta-N-acetylhexosaminidase activity"/>
    <property type="evidence" value="ECO:0007669"/>
    <property type="project" value="UniProtKB-EC"/>
</dbReference>
<dbReference type="InterPro" id="IPR036962">
    <property type="entry name" value="Glyco_hydro_3_N_sf"/>
</dbReference>
<keyword evidence="6" id="KW-1185">Reference proteome</keyword>
<gene>
    <name evidence="5" type="ORF">E9229_002237</name>
</gene>